<sequence>MLLVVKHCTPGGICTCPQQSVGLSPASEADNSTVWFSWAFLAMCTSRLDNLGFVIGGVNLSLNTNMSRGIETLRDSSEKISPPAEAVSYVNVGIAGEHGEWLCCNGLYKRQL</sequence>
<dbReference type="AlphaFoldDB" id="A0A3L8S8P5"/>
<comment type="caution">
    <text evidence="1">The sequence shown here is derived from an EMBL/GenBank/DDBJ whole genome shotgun (WGS) entry which is preliminary data.</text>
</comment>
<keyword evidence="2" id="KW-1185">Reference proteome</keyword>
<evidence type="ECO:0000313" key="2">
    <source>
        <dbReference type="Proteomes" id="UP000276834"/>
    </source>
</evidence>
<organism evidence="1 2">
    <name type="scientific">Chloebia gouldiae</name>
    <name type="common">Gouldian finch</name>
    <name type="synonym">Erythrura gouldiae</name>
    <dbReference type="NCBI Taxonomy" id="44316"/>
    <lineage>
        <taxon>Eukaryota</taxon>
        <taxon>Metazoa</taxon>
        <taxon>Chordata</taxon>
        <taxon>Craniata</taxon>
        <taxon>Vertebrata</taxon>
        <taxon>Euteleostomi</taxon>
        <taxon>Archelosauria</taxon>
        <taxon>Archosauria</taxon>
        <taxon>Dinosauria</taxon>
        <taxon>Saurischia</taxon>
        <taxon>Theropoda</taxon>
        <taxon>Coelurosauria</taxon>
        <taxon>Aves</taxon>
        <taxon>Neognathae</taxon>
        <taxon>Neoaves</taxon>
        <taxon>Telluraves</taxon>
        <taxon>Australaves</taxon>
        <taxon>Passeriformes</taxon>
        <taxon>Passeroidea</taxon>
        <taxon>Passeridae</taxon>
        <taxon>Chloebia</taxon>
    </lineage>
</organism>
<dbReference type="Proteomes" id="UP000276834">
    <property type="component" value="Unassembled WGS sequence"/>
</dbReference>
<name>A0A3L8S8P5_CHLGU</name>
<accession>A0A3L8S8P5</accession>
<dbReference type="EMBL" id="QUSF01000039">
    <property type="protein sequence ID" value="RLV98618.1"/>
    <property type="molecule type" value="Genomic_DNA"/>
</dbReference>
<proteinExistence type="predicted"/>
<evidence type="ECO:0000313" key="1">
    <source>
        <dbReference type="EMBL" id="RLV98618.1"/>
    </source>
</evidence>
<protein>
    <submittedName>
        <fullName evidence="1">Uncharacterized protein</fullName>
    </submittedName>
</protein>
<gene>
    <name evidence="1" type="ORF">DV515_00010622</name>
</gene>
<reference evidence="1 2" key="1">
    <citation type="journal article" date="2018" name="Proc. R. Soc. B">
        <title>A non-coding region near Follistatin controls head colour polymorphism in the Gouldian finch.</title>
        <authorList>
            <person name="Toomey M.B."/>
            <person name="Marques C.I."/>
            <person name="Andrade P."/>
            <person name="Araujo P.M."/>
            <person name="Sabatino S."/>
            <person name="Gazda M.A."/>
            <person name="Afonso S."/>
            <person name="Lopes R.J."/>
            <person name="Corbo J.C."/>
            <person name="Carneiro M."/>
        </authorList>
    </citation>
    <scope>NUCLEOTIDE SEQUENCE [LARGE SCALE GENOMIC DNA]</scope>
    <source>
        <strain evidence="1">Red01</strain>
        <tissue evidence="1">Muscle</tissue>
    </source>
</reference>